<sequence length="625" mass="68606">MRWLPNATAPVVEEARNAAETVDIGQLLRLSHYEWDAAGARRLGRAIRKADGAKLADLVPVKLLMFANGTAEHLGDILTGTGLRHGLLISSLIIEYENPVAFLARERQRVDDFGPDVVVVNYDCHAFSSSTALADKAAAENLVDRSVARIRSIQEMLSAELGKPVILQTISPDPAESRMHVDRVLVGSYKDVVHRTNSGIADLAGATGGLLLDVASLAEDVGLDSWHSARYRAMAKYGFAPDVSPLYAEHLCRLLAVLRGKSKRVLVLDLDNTLWGGIVGDDGVENLALGPGSPVGEAHLAIQLMAKSLRERGVLICLSSKNDEAVALNAIRSHPEMALAETDIAMFQINWQDKAANIEALSKSLNLGLDSFVFVDDNPAERAIVRMAFPQVSVPELPKDVTEWLPVLQSARFFESAGLTAEDKQRAGYYQAESRRAAQLKDFAGHDDYLKSLDMVMDITPFDATGRKRISQLVSKSNQFNLTTIRYSEAEVAQLEADPSMLTAQIRLVDSFGDNGMICVVVARDGEEHLEIAEWLMSCRVLGRRVEEATLDWLVRQAKLRGKAFVTGRFIPTAKNMMVKNHYERLGFSLVDEDSAGATTWVLEVAAYSEYAPPILIKDSISEQR</sequence>
<dbReference type="SUPFAM" id="SSF56784">
    <property type="entry name" value="HAD-like"/>
    <property type="match status" value="1"/>
</dbReference>
<dbReference type="AlphaFoldDB" id="A0A2K9YY50"/>
<dbReference type="InterPro" id="IPR010037">
    <property type="entry name" value="FkbH_domain"/>
</dbReference>
<dbReference type="GO" id="GO:0016788">
    <property type="term" value="F:hydrolase activity, acting on ester bonds"/>
    <property type="evidence" value="ECO:0007669"/>
    <property type="project" value="UniProtKB-ARBA"/>
</dbReference>
<dbReference type="InterPro" id="IPR036514">
    <property type="entry name" value="SGNH_hydro_sf"/>
</dbReference>
<dbReference type="InterPro" id="IPR023214">
    <property type="entry name" value="HAD_sf"/>
</dbReference>
<dbReference type="NCBIfam" id="TIGR01681">
    <property type="entry name" value="HAD-SF-IIIC"/>
    <property type="match status" value="1"/>
</dbReference>
<proteinExistence type="predicted"/>
<protein>
    <submittedName>
        <fullName evidence="1">FkbH like protein</fullName>
    </submittedName>
</protein>
<dbReference type="InterPro" id="IPR010033">
    <property type="entry name" value="HAD_SF_ppase_IIIC"/>
</dbReference>
<name>A0A2K9YY50_RHILE</name>
<dbReference type="Proteomes" id="UP000238523">
    <property type="component" value="Chromosome"/>
</dbReference>
<reference evidence="1 2" key="1">
    <citation type="submission" date="2017-11" db="EMBL/GenBank/DDBJ databases">
        <title>Complete genome of Rhizobium leguminosarum Norway, an ineffective micro-symbiont.</title>
        <authorList>
            <person name="Hoffrichter A."/>
            <person name="Liang J."/>
            <person name="Brachmann A."/>
            <person name="Marin M."/>
        </authorList>
    </citation>
    <scope>NUCLEOTIDE SEQUENCE [LARGE SCALE GENOMIC DNA]</scope>
    <source>
        <strain evidence="1 2">Norway</strain>
    </source>
</reference>
<dbReference type="InterPro" id="IPR036412">
    <property type="entry name" value="HAD-like_sf"/>
</dbReference>
<gene>
    <name evidence="1" type="ORF">CUJ84_Chr000473</name>
</gene>
<dbReference type="Gene3D" id="3.40.50.1110">
    <property type="entry name" value="SGNH hydrolase"/>
    <property type="match status" value="1"/>
</dbReference>
<organism evidence="1 2">
    <name type="scientific">Rhizobium leguminosarum</name>
    <dbReference type="NCBI Taxonomy" id="384"/>
    <lineage>
        <taxon>Bacteria</taxon>
        <taxon>Pseudomonadati</taxon>
        <taxon>Pseudomonadota</taxon>
        <taxon>Alphaproteobacteria</taxon>
        <taxon>Hyphomicrobiales</taxon>
        <taxon>Rhizobiaceae</taxon>
        <taxon>Rhizobium/Agrobacterium group</taxon>
        <taxon>Rhizobium</taxon>
    </lineage>
</organism>
<dbReference type="EMBL" id="CP025012">
    <property type="protein sequence ID" value="AUW40887.1"/>
    <property type="molecule type" value="Genomic_DNA"/>
</dbReference>
<accession>A0A2K9YY50</accession>
<evidence type="ECO:0000313" key="2">
    <source>
        <dbReference type="Proteomes" id="UP000238523"/>
    </source>
</evidence>
<dbReference type="NCBIfam" id="TIGR01686">
    <property type="entry name" value="FkbH"/>
    <property type="match status" value="1"/>
</dbReference>
<dbReference type="Gene3D" id="3.40.50.1000">
    <property type="entry name" value="HAD superfamily/HAD-like"/>
    <property type="match status" value="1"/>
</dbReference>
<evidence type="ECO:0000313" key="1">
    <source>
        <dbReference type="EMBL" id="AUW40887.1"/>
    </source>
</evidence>